<dbReference type="AlphaFoldDB" id="A0A554X3C3"/>
<evidence type="ECO:0000256" key="6">
    <source>
        <dbReference type="ARBA" id="ARBA00022692"/>
    </source>
</evidence>
<proteinExistence type="inferred from homology"/>
<dbReference type="GO" id="GO:0015628">
    <property type="term" value="P:protein secretion by the type II secretion system"/>
    <property type="evidence" value="ECO:0007669"/>
    <property type="project" value="InterPro"/>
</dbReference>
<dbReference type="Pfam" id="PF12019">
    <property type="entry name" value="GspH"/>
    <property type="match status" value="1"/>
</dbReference>
<dbReference type="RefSeq" id="WP_082007759.1">
    <property type="nucleotide sequence ID" value="NZ_CP083911.1"/>
</dbReference>
<dbReference type="NCBIfam" id="TIGR02532">
    <property type="entry name" value="IV_pilin_GFxxxE"/>
    <property type="match status" value="1"/>
</dbReference>
<dbReference type="SUPFAM" id="SSF54523">
    <property type="entry name" value="Pili subunits"/>
    <property type="match status" value="1"/>
</dbReference>
<protein>
    <recommendedName>
        <fullName evidence="2">Type II secretion system protein H</fullName>
    </recommendedName>
    <alternativeName>
        <fullName evidence="10">General secretion pathway protein H</fullName>
    </alternativeName>
</protein>
<evidence type="ECO:0000256" key="3">
    <source>
        <dbReference type="ARBA" id="ARBA00022475"/>
    </source>
</evidence>
<evidence type="ECO:0000256" key="11">
    <source>
        <dbReference type="SAM" id="Phobius"/>
    </source>
</evidence>
<dbReference type="STRING" id="307486.GCA_000807215_02365"/>
<keyword evidence="4" id="KW-0488">Methylation</keyword>
<gene>
    <name evidence="13" type="ORF">Ttaiw_01990</name>
</gene>
<evidence type="ECO:0000256" key="7">
    <source>
        <dbReference type="ARBA" id="ARBA00022989"/>
    </source>
</evidence>
<dbReference type="InterPro" id="IPR022346">
    <property type="entry name" value="T2SS_GspH"/>
</dbReference>
<dbReference type="EMBL" id="VJOM01000024">
    <property type="protein sequence ID" value="TSE30293.1"/>
    <property type="molecule type" value="Genomic_DNA"/>
</dbReference>
<evidence type="ECO:0000313" key="14">
    <source>
        <dbReference type="Proteomes" id="UP000317763"/>
    </source>
</evidence>
<evidence type="ECO:0000256" key="2">
    <source>
        <dbReference type="ARBA" id="ARBA00021549"/>
    </source>
</evidence>
<dbReference type="GO" id="GO:0005886">
    <property type="term" value="C:plasma membrane"/>
    <property type="evidence" value="ECO:0007669"/>
    <property type="project" value="UniProtKB-SubCell"/>
</dbReference>
<dbReference type="Proteomes" id="UP000317763">
    <property type="component" value="Unassembled WGS sequence"/>
</dbReference>
<dbReference type="GO" id="GO:0015627">
    <property type="term" value="C:type II protein secretion system complex"/>
    <property type="evidence" value="ECO:0007669"/>
    <property type="project" value="InterPro"/>
</dbReference>
<dbReference type="InterPro" id="IPR045584">
    <property type="entry name" value="Pilin-like"/>
</dbReference>
<evidence type="ECO:0000256" key="1">
    <source>
        <dbReference type="ARBA" id="ARBA00004377"/>
    </source>
</evidence>
<comment type="caution">
    <text evidence="13">The sequence shown here is derived from an EMBL/GenBank/DDBJ whole genome shotgun (WGS) entry which is preliminary data.</text>
</comment>
<evidence type="ECO:0000256" key="10">
    <source>
        <dbReference type="ARBA" id="ARBA00030775"/>
    </source>
</evidence>
<accession>A0A554X3C3</accession>
<dbReference type="OrthoDB" id="9154196at2"/>
<sequence length="148" mass="15947">MPTSAAGSSRPPAARGFTLLELLVVITIIGVASVGVAWSLRDTDADRLDEQAQRLQTQIEVARTLARATATPVRLRLRPNGYAFEGLPDDDTGLAREHAWLAPHIQARSDAPITLGPEALGTPLRLELTLGQARRVLHSDGWSPVTIE</sequence>
<keyword evidence="6 11" id="KW-0812">Transmembrane</keyword>
<keyword evidence="8 11" id="KW-0472">Membrane</keyword>
<evidence type="ECO:0000256" key="8">
    <source>
        <dbReference type="ARBA" id="ARBA00023136"/>
    </source>
</evidence>
<dbReference type="Gene3D" id="3.55.40.10">
    <property type="entry name" value="minor pseudopilin epsh domain"/>
    <property type="match status" value="1"/>
</dbReference>
<feature type="domain" description="General secretion pathway GspH" evidence="12">
    <location>
        <begin position="51"/>
        <end position="135"/>
    </location>
</feature>
<organism evidence="13 14">
    <name type="scientific">Tepidimonas taiwanensis</name>
    <dbReference type="NCBI Taxonomy" id="307486"/>
    <lineage>
        <taxon>Bacteria</taxon>
        <taxon>Pseudomonadati</taxon>
        <taxon>Pseudomonadota</taxon>
        <taxon>Betaproteobacteria</taxon>
        <taxon>Burkholderiales</taxon>
        <taxon>Tepidimonas</taxon>
    </lineage>
</organism>
<reference evidence="13 14" key="1">
    <citation type="submission" date="2019-07" db="EMBL/GenBank/DDBJ databases">
        <title>Tepidimonas taiwanensis I1-1 draft genome.</title>
        <authorList>
            <person name="Da Costa M.S."/>
            <person name="Froufe H.J.C."/>
            <person name="Egas C."/>
            <person name="Albuquerque L."/>
        </authorList>
    </citation>
    <scope>NUCLEOTIDE SEQUENCE [LARGE SCALE GENOMIC DNA]</scope>
    <source>
        <strain evidence="13 14">I1-1</strain>
    </source>
</reference>
<evidence type="ECO:0000256" key="9">
    <source>
        <dbReference type="ARBA" id="ARBA00025772"/>
    </source>
</evidence>
<dbReference type="PROSITE" id="PS00409">
    <property type="entry name" value="PROKAR_NTER_METHYL"/>
    <property type="match status" value="1"/>
</dbReference>
<name>A0A554X3C3_9BURK</name>
<keyword evidence="3" id="KW-1003">Cell membrane</keyword>
<keyword evidence="14" id="KW-1185">Reference proteome</keyword>
<evidence type="ECO:0000256" key="4">
    <source>
        <dbReference type="ARBA" id="ARBA00022481"/>
    </source>
</evidence>
<comment type="similarity">
    <text evidence="9">Belongs to the GSP H family.</text>
</comment>
<keyword evidence="5" id="KW-0997">Cell inner membrane</keyword>
<evidence type="ECO:0000259" key="12">
    <source>
        <dbReference type="Pfam" id="PF12019"/>
    </source>
</evidence>
<dbReference type="Pfam" id="PF07963">
    <property type="entry name" value="N_methyl"/>
    <property type="match status" value="1"/>
</dbReference>
<evidence type="ECO:0000313" key="13">
    <source>
        <dbReference type="EMBL" id="TSE30293.1"/>
    </source>
</evidence>
<feature type="transmembrane region" description="Helical" evidence="11">
    <location>
        <begin position="20"/>
        <end position="40"/>
    </location>
</feature>
<comment type="subcellular location">
    <subcellularLocation>
        <location evidence="1">Cell inner membrane</location>
        <topology evidence="1">Single-pass membrane protein</topology>
    </subcellularLocation>
</comment>
<evidence type="ECO:0000256" key="5">
    <source>
        <dbReference type="ARBA" id="ARBA00022519"/>
    </source>
</evidence>
<keyword evidence="7 11" id="KW-1133">Transmembrane helix</keyword>
<dbReference type="InterPro" id="IPR012902">
    <property type="entry name" value="N_methyl_site"/>
</dbReference>